<dbReference type="Proteomes" id="UP000530850">
    <property type="component" value="Unassembled WGS sequence"/>
</dbReference>
<sequence>MHTIIRVVTVVAIAGALVALATTQLPKTIKVEG</sequence>
<evidence type="ECO:0000313" key="1">
    <source>
        <dbReference type="EMBL" id="MBB3171951.1"/>
    </source>
</evidence>
<accession>A0A7W5D3X8</accession>
<evidence type="ECO:0000313" key="2">
    <source>
        <dbReference type="Proteomes" id="UP000530850"/>
    </source>
</evidence>
<dbReference type="AlphaFoldDB" id="A0A7W5D3X8"/>
<protein>
    <submittedName>
        <fullName evidence="1">Uncharacterized protein</fullName>
    </submittedName>
</protein>
<gene>
    <name evidence="1" type="ORF">FHR31_001784</name>
</gene>
<dbReference type="EMBL" id="JACHYA010000007">
    <property type="protein sequence ID" value="MBB3171951.1"/>
    <property type="molecule type" value="Genomic_DNA"/>
</dbReference>
<name>A0A7W5D3X8_9ACTN</name>
<comment type="caution">
    <text evidence="1">The sequence shown here is derived from an EMBL/GenBank/DDBJ whole genome shotgun (WGS) entry which is preliminary data.</text>
</comment>
<reference evidence="1 2" key="1">
    <citation type="submission" date="2020-08" db="EMBL/GenBank/DDBJ databases">
        <title>Sequencing the genomes of 1000 actinobacteria strains.</title>
        <authorList>
            <person name="Klenk H.-P."/>
        </authorList>
    </citation>
    <scope>NUCLEOTIDE SEQUENCE [LARGE SCALE GENOMIC DNA]</scope>
    <source>
        <strain evidence="1 2">DSM 22242</strain>
    </source>
</reference>
<organism evidence="1 2">
    <name type="scientific">Parvibacter caecicola</name>
    <dbReference type="NCBI Taxonomy" id="747645"/>
    <lineage>
        <taxon>Bacteria</taxon>
        <taxon>Bacillati</taxon>
        <taxon>Actinomycetota</taxon>
        <taxon>Coriobacteriia</taxon>
        <taxon>Coriobacteriales</taxon>
        <taxon>Coriobacteriaceae</taxon>
        <taxon>Parvibacter</taxon>
    </lineage>
</organism>
<proteinExistence type="predicted"/>